<dbReference type="Gene3D" id="2.60.40.1120">
    <property type="entry name" value="Carboxypeptidase-like, regulatory domain"/>
    <property type="match status" value="1"/>
</dbReference>
<dbReference type="InterPro" id="IPR015919">
    <property type="entry name" value="Cadherin-like_sf"/>
</dbReference>
<dbReference type="InterPro" id="IPR031325">
    <property type="entry name" value="RHS_repeat"/>
</dbReference>
<dbReference type="Pfam" id="PF17957">
    <property type="entry name" value="Big_7"/>
    <property type="match status" value="3"/>
</dbReference>
<dbReference type="InterPro" id="IPR014755">
    <property type="entry name" value="Cu-Rt/internalin_Ig-like"/>
</dbReference>
<feature type="domain" description="PKD/Chitinase" evidence="3">
    <location>
        <begin position="2044"/>
        <end position="2132"/>
    </location>
</feature>
<dbReference type="InterPro" id="IPR045351">
    <property type="entry name" value="DUF6531"/>
</dbReference>
<dbReference type="InterPro" id="IPR013211">
    <property type="entry name" value="LVIVD"/>
</dbReference>
<keyword evidence="1" id="KW-0732">Signal</keyword>
<dbReference type="Pfam" id="PF20148">
    <property type="entry name" value="DUF6531"/>
    <property type="match status" value="1"/>
</dbReference>
<dbReference type="Pfam" id="PF13205">
    <property type="entry name" value="Big_5"/>
    <property type="match status" value="1"/>
</dbReference>
<reference evidence="4" key="1">
    <citation type="submission" date="2018-01" db="EMBL/GenBank/DDBJ databases">
        <authorList>
            <person name="Regsiter A."/>
            <person name="William W."/>
        </authorList>
    </citation>
    <scope>NUCLEOTIDE SEQUENCE</scope>
    <source>
        <strain evidence="4">TRIP AH-1</strain>
    </source>
</reference>
<evidence type="ECO:0000259" key="3">
    <source>
        <dbReference type="SMART" id="SM00089"/>
    </source>
</evidence>
<dbReference type="PANTHER" id="PTHR32305:SF15">
    <property type="entry name" value="PROTEIN RHSA-RELATED"/>
    <property type="match status" value="1"/>
</dbReference>
<dbReference type="CDD" id="cd00146">
    <property type="entry name" value="PKD"/>
    <property type="match status" value="1"/>
</dbReference>
<feature type="domain" description="PKD/Chitinase" evidence="3">
    <location>
        <begin position="69"/>
        <end position="147"/>
    </location>
</feature>
<dbReference type="InterPro" id="IPR022409">
    <property type="entry name" value="PKD/Chitinase_dom"/>
</dbReference>
<dbReference type="InterPro" id="IPR032812">
    <property type="entry name" value="SbsA_Ig"/>
</dbReference>
<dbReference type="Pfam" id="PF05345">
    <property type="entry name" value="He_PIG"/>
    <property type="match status" value="3"/>
</dbReference>
<feature type="domain" description="PKD/Chitinase" evidence="3">
    <location>
        <begin position="247"/>
        <end position="327"/>
    </location>
</feature>
<accession>A0A445MRN5</accession>
<dbReference type="PANTHER" id="PTHR32305">
    <property type="match status" value="1"/>
</dbReference>
<proteinExistence type="predicted"/>
<dbReference type="EMBL" id="OJIN01000028">
    <property type="protein sequence ID" value="SPD72164.1"/>
    <property type="molecule type" value="Genomic_DNA"/>
</dbReference>
<dbReference type="Gene3D" id="2.60.40.1220">
    <property type="match status" value="1"/>
</dbReference>
<dbReference type="Pfam" id="PF08309">
    <property type="entry name" value="LVIVD"/>
    <property type="match status" value="1"/>
</dbReference>
<dbReference type="Pfam" id="PF05593">
    <property type="entry name" value="RHS_repeat"/>
    <property type="match status" value="1"/>
</dbReference>
<dbReference type="InterPro" id="IPR011044">
    <property type="entry name" value="Quino_amine_DH_bsu"/>
</dbReference>
<protein>
    <recommendedName>
        <fullName evidence="3">PKD/Chitinase domain-containing protein</fullName>
    </recommendedName>
</protein>
<dbReference type="GO" id="GO:0005509">
    <property type="term" value="F:calcium ion binding"/>
    <property type="evidence" value="ECO:0007669"/>
    <property type="project" value="InterPro"/>
</dbReference>
<evidence type="ECO:0000313" key="4">
    <source>
        <dbReference type="EMBL" id="SPD72164.1"/>
    </source>
</evidence>
<evidence type="ECO:0000256" key="2">
    <source>
        <dbReference type="SAM" id="MobiDB-lite"/>
    </source>
</evidence>
<dbReference type="Gene3D" id="2.180.10.10">
    <property type="entry name" value="RHS repeat-associated core"/>
    <property type="match status" value="3"/>
</dbReference>
<evidence type="ECO:0000256" key="1">
    <source>
        <dbReference type="ARBA" id="ARBA00022729"/>
    </source>
</evidence>
<dbReference type="SMART" id="SM00089">
    <property type="entry name" value="PKD"/>
    <property type="match status" value="3"/>
</dbReference>
<dbReference type="SUPFAM" id="SSF49313">
    <property type="entry name" value="Cadherin-like"/>
    <property type="match status" value="3"/>
</dbReference>
<dbReference type="Gene3D" id="2.60.40.10">
    <property type="entry name" value="Immunoglobulins"/>
    <property type="match status" value="9"/>
</dbReference>
<feature type="region of interest" description="Disordered" evidence="2">
    <location>
        <begin position="2227"/>
        <end position="2250"/>
    </location>
</feature>
<name>A0A445MRN5_9BACT</name>
<dbReference type="InterPro" id="IPR013783">
    <property type="entry name" value="Ig-like_fold"/>
</dbReference>
<gene>
    <name evidence="4" type="ORF">PITCH_A1230001</name>
</gene>
<dbReference type="InterPro" id="IPR050708">
    <property type="entry name" value="T6SS_VgrG/RHS"/>
</dbReference>
<dbReference type="SUPFAM" id="SSF49464">
    <property type="entry name" value="Carboxypeptidase regulatory domain-like"/>
    <property type="match status" value="1"/>
</dbReference>
<dbReference type="SUPFAM" id="SSF50969">
    <property type="entry name" value="YVTN repeat-like/Quinoprotein amine dehydrogenase"/>
    <property type="match status" value="1"/>
</dbReference>
<dbReference type="InterPro" id="IPR008969">
    <property type="entry name" value="CarboxyPept-like_regulatory"/>
</dbReference>
<dbReference type="NCBIfam" id="TIGR01643">
    <property type="entry name" value="YD_repeat_2x"/>
    <property type="match status" value="2"/>
</dbReference>
<organism evidence="4">
    <name type="scientific">uncultured Desulfobacterium sp</name>
    <dbReference type="NCBI Taxonomy" id="201089"/>
    <lineage>
        <taxon>Bacteria</taxon>
        <taxon>Pseudomonadati</taxon>
        <taxon>Thermodesulfobacteriota</taxon>
        <taxon>Desulfobacteria</taxon>
        <taxon>Desulfobacterales</taxon>
        <taxon>Desulfobacteriaceae</taxon>
        <taxon>Desulfobacterium</taxon>
        <taxon>environmental samples</taxon>
    </lineage>
</organism>
<dbReference type="GO" id="GO:0016020">
    <property type="term" value="C:membrane"/>
    <property type="evidence" value="ECO:0007669"/>
    <property type="project" value="InterPro"/>
</dbReference>
<sequence length="3467" mass="368761">MRQKNSFFDIAPKVLLFLTVMVCGPLLGLDQKYYLTANPFARAVYCTAGLLTDSTNAWATAPVADAGNDIFIQKNKCSAASVQLNGGASSDPDADALNYHWYGPFAVTSGLNPSVDIPEGVYTVSLIVDDGLSLSNTDTATITVSPFFNISARCKPGKVQLTWIHIAGTERYDIYRSTESEPSNFVKIAETTSTYSTYLDEPVTNEVTYLYVVGAVSQGTWLYSNVVSSHPTGLRVISNYAPAIYSFPVVNGTVGVIYNYDVNATDPNGNTLTYSLSTSPSGMTIDQATGLIAWVPQAEGTYDVTVDVQDGNGGADAQSFTITVEELPVLNYPPLITSGALTFATEGALYAYDVEAADPDPGDELTYFLDIAPSGMGIDSSTGLITWSPTGQQFGDNSVTVRAVDKGGLYDVQSFVITVSAYIPPPTVSISASVENIQDGDIVILSWTSADAESCIIDNNIGDVGLSGSLSVTPHETTVYTIFATGPGGTVTGSATVRVNRRPVITSLPATNAYEGSLYTYEVIATDPDSDALEFSLIQAPSGMTISLEAGVISWSPSEVHIGQREVGVMVSDGKGGAATQTYYLTVTGTLDHVAPVVTIACPTQVRTSEAFNIEAHATDNTGVSKVAVYVDDMLVKENAGDACSLSFNAPEEAGAVISIRAVALDEAQNQGEASTKVTVVEAPDTNAPVITSIIAPPFAAAGESVTVRAEVTDDRGIANVRFSSAGTILGTDTMPPYEAMMTIPSGVDTVMVDVAAEDTSGNTANGQASISITDTPDTAAPSAVALDAPEQARAGQIIVVTASANDNVGVFRVEFFADGAKIGETTDVPYQTPYTIPASKPEGSHVIFTAKAWDFAGNSADSAPAYTLIVAPRDGFLVGEVYDDSTGLPVHGAMVQVISIAGQALAQPLEATSDIMGRYRFSASEGEAGLLIRKDGYSSCYRHVTVLPAAVSYPIDGRITPLGTGHIINNNTGGNIVADDNAIRLHVPSGAFSENLAVTLKTLSAQGLPGLLPAGWSPVACIHLGPENRVPNSPLDLTISRSDDGMGGLIAVRWDMTDHRWVRLETAAPSEGSGTAVSVSRMGAVAIVRPDTMPVPPPVPVIGEALSGVDLQSIPQGVNADILPSPEIIFMQPGAKSDVWVRLNNTQPLPSATPIEVDFNESYERINDSWLIPKPMTQDFILYQGKNGFDASFFASPSQIFDAALLKEGVIRLTAHRPIGTDGTGIVGPAGGIVTSPEGFSITIPAGALTSSTPVMLNPINNADPVLSGDSRFTFLGGIDLDLGGAALSTGADLSIILQDETGQDAQVLVVKTVVAEDVTRHELSAVSTISGNAAIASPAGLGLPLPGIREGGRYSFLLMNEPIGYVTGKVESGGQTVGNGIVTLNTLPFVSILSSERPDYVAASLISPVTVTGKDLTNGNNGSGATEITAVNQIVTLNLALNETRPTVVMVSPADGAGNVQLTATISVKFSRAMDGSSLTASSFIVSHNGTDIPGSISLLSDYITVIFRPNAPFEDNARYEISLSTDVKDTFGSPLFGNQPDGSYVANFTTIDITPPARPEPGQVTMTMPDDDSLVNISGTLGTVEAGVTVTAINQSTGAASSVTAEEDGSFSLRLVATVEDTVELLFKDRSGNETRYSPGVFDSGEGEAVVGTSGGILTLSDGSTFTFAPGSFDEPADVAIERITEQDSLVPTPTDFDLAFAAGFTIDTGGKQLLEPLKFRIPVSQAYAEDSKFLVSVVEEVGDENRLVLVETALYRDGAIIVNSPPMPGIGGSAYIGGGGPPIFSASQLLIHLLVMPNISFVMGNVYKAPPGAELNISVPSKVQASDEITVTASVKTFHHAVTINDLKIYNATLDSNTLGSQISASIVSGPSMMSGYAVISIDPSLVEEARSFIGGQLVIQRQKRFIAIADVTIAGTSYTLRADTSTEIVIGSSNTSSELRVGASSTEGWIPGSMKPAVGAWVQGFNGLSDKYPCITQTNYAGGFILACTPGSGYIRVFDPLTGKGTSIPVEVPYQVFGSYVEIDRIVIPEYFGDGKPPTLDVQVSGSLEVFEPLTITLNATDDQHLSHIYAKILGQSVYEDTLSGTTEVRTFDYTPSAAGDLEIVAEVYDSAGNRSTRRTMVTIKEAGLINTTDFNSVNILLEDGSINIDPEAGFYVRTDQLASGDAISLNDMRDQVDIHFEKEGDPSARIDAVGGTSCGGAFIRVYPATPLPLNTDMKMVVNANPGSNPDSDGDGGSGDGSTSGTVVHFRTKGLDTGGILLGSFREIRGLAVSGNYVYVADYGDANGIKIVNISDPTNPQLAGSHSFIRARAVAADSGNLVVVGGGGGSDVLPVLRYYSLANPTNPARIGSGVILFPLADQAIPSNVRINGSIAFVSTVGLGLQTVDLNMIREGAQMGTFQMGSAAIVGGFSLPNPEFQPNISGTSYDSALGLSGLVLTGGLDSGLVVLSATSGGFVSLIDQRPSGGTWPTLLFDYPISRLAATSDFLIRKDTNNDGAVDFYQNINLAAVSHGSSGISLVDVSDPGHAQPLGGVLNTGSRVQDMEIVDGFIFTGDRMVSIYDPENPIVSNQLSFKRPSGAEYQFTAGGDLAISTIVPISTGDRIVTFVSSDSARTGLQIGQVKIPFPGPDWDIIRTLPLEPWINPDNEDYFNTGDPVNPYTGEFVLTETDLTVPGRGLHFAFTRTYRSQNQFDGVMGFGWDHNYNSRLSVEMVMVTDPTDPDYPFKYGNVIWYDGGGGLACFNIDSNSEYHAPPGHFSELKMLTDSSNEKYFELKENDGVVLTYRLSKTGIQSRFILSSIKDRFDNEMIFEHNSTDQLTDVTDTLARNFHFSYDAKGRLTAISDYTGRSVYYAYDYDNNLIKVTDPAGKATIYTYDCSNMEFDRNGNPVPERSLNHNLLTVTDPKGQCYLQNTYYSDPNQVSFDRVDTQSLGVAPDGGTFHFTYDGDIATRKVTRATTTDRIGKTTDRNYDTDGHLTRLEEKANVDGTETTIATAYSYTPDGLVKKVVSPGGLTTEFEYNPGASSPLRKGDLTKKTITPVGGGSPRIFTYDYNGSAWGVPTVITDPSGNEIRYLLDSGGLGLVKEIQLPSATLADNSSQSIIIAFCYNRYGQILSKTAGDGVITRYVYNYEKIDPVRPADYLKTMKKIIDAGAGGVQGIERTVSGDPLQLETEFTNDTLGNVVRIKDPRGNTTNYDVNSINQIQGISDWRGNRSYSYDQNDNVERVEDLGSMVIEYNYNSLDLTTEVRQTAPDSSGSPVSRRITYGYDPNERQKSAIFPLGNTASKDLDARGFSIKTMDKLGDIRSMKYDKDGNLTAVADAEGDETTFEYNGFNELFKMTDPNGNYTEYSYDGRGILISEKQYDNSQRLLKQIDFDLDELGRTRKIREYILGGLQTGGEAQTYEMTYLYDKSGRIIRTNDSLNRATVRKYDGLGRVVYEEDAVGNTATLTYDGLNVPFRDG</sequence>
<dbReference type="InterPro" id="IPR006530">
    <property type="entry name" value="YD"/>
</dbReference>